<dbReference type="AlphaFoldDB" id="A0AAD7D3C6"/>
<feature type="transmembrane region" description="Helical" evidence="1">
    <location>
        <begin position="51"/>
        <end position="70"/>
    </location>
</feature>
<dbReference type="Proteomes" id="UP001221757">
    <property type="component" value="Unassembled WGS sequence"/>
</dbReference>
<sequence length="202" mass="22391">MTPSQDVFPAINDEVMDDGLTSSSQMMPSDVSAVSNETSILTSLNNLLPSSAFHAILACIFFFALLLYALQRTALSKTTEDLHAVICSLEWIYYESAEAGLLEGNEDISRDLADLRTKASVLREQSLRSSLSVCDAIRAYCCGLSFSIMRCTKDVRVLRTRIEIARETGLRSISEKQQGQPDSLVAIRTHWGIAKMHCSYKL</sequence>
<gene>
    <name evidence="2" type="ORF">B0H17DRAFT_1084966</name>
</gene>
<dbReference type="EMBL" id="JARKIE010000172">
    <property type="protein sequence ID" value="KAJ7671782.1"/>
    <property type="molecule type" value="Genomic_DNA"/>
</dbReference>
<accession>A0AAD7D3C6</accession>
<organism evidence="2 3">
    <name type="scientific">Mycena rosella</name>
    <name type="common">Pink bonnet</name>
    <name type="synonym">Agaricus rosellus</name>
    <dbReference type="NCBI Taxonomy" id="1033263"/>
    <lineage>
        <taxon>Eukaryota</taxon>
        <taxon>Fungi</taxon>
        <taxon>Dikarya</taxon>
        <taxon>Basidiomycota</taxon>
        <taxon>Agaricomycotina</taxon>
        <taxon>Agaricomycetes</taxon>
        <taxon>Agaricomycetidae</taxon>
        <taxon>Agaricales</taxon>
        <taxon>Marasmiineae</taxon>
        <taxon>Mycenaceae</taxon>
        <taxon>Mycena</taxon>
    </lineage>
</organism>
<comment type="caution">
    <text evidence="2">The sequence shown here is derived from an EMBL/GenBank/DDBJ whole genome shotgun (WGS) entry which is preliminary data.</text>
</comment>
<reference evidence="2" key="1">
    <citation type="submission" date="2023-03" db="EMBL/GenBank/DDBJ databases">
        <title>Massive genome expansion in bonnet fungi (Mycena s.s.) driven by repeated elements and novel gene families across ecological guilds.</title>
        <authorList>
            <consortium name="Lawrence Berkeley National Laboratory"/>
            <person name="Harder C.B."/>
            <person name="Miyauchi S."/>
            <person name="Viragh M."/>
            <person name="Kuo A."/>
            <person name="Thoen E."/>
            <person name="Andreopoulos B."/>
            <person name="Lu D."/>
            <person name="Skrede I."/>
            <person name="Drula E."/>
            <person name="Henrissat B."/>
            <person name="Morin E."/>
            <person name="Kohler A."/>
            <person name="Barry K."/>
            <person name="LaButti K."/>
            <person name="Morin E."/>
            <person name="Salamov A."/>
            <person name="Lipzen A."/>
            <person name="Mereny Z."/>
            <person name="Hegedus B."/>
            <person name="Baldrian P."/>
            <person name="Stursova M."/>
            <person name="Weitz H."/>
            <person name="Taylor A."/>
            <person name="Grigoriev I.V."/>
            <person name="Nagy L.G."/>
            <person name="Martin F."/>
            <person name="Kauserud H."/>
        </authorList>
    </citation>
    <scope>NUCLEOTIDE SEQUENCE</scope>
    <source>
        <strain evidence="2">CBHHK067</strain>
    </source>
</reference>
<keyword evidence="3" id="KW-1185">Reference proteome</keyword>
<evidence type="ECO:0000256" key="1">
    <source>
        <dbReference type="SAM" id="Phobius"/>
    </source>
</evidence>
<proteinExistence type="predicted"/>
<name>A0AAD7D3C6_MYCRO</name>
<protein>
    <submittedName>
        <fullName evidence="2">Uncharacterized protein</fullName>
    </submittedName>
</protein>
<keyword evidence="1" id="KW-0472">Membrane</keyword>
<evidence type="ECO:0000313" key="2">
    <source>
        <dbReference type="EMBL" id="KAJ7671782.1"/>
    </source>
</evidence>
<keyword evidence="1" id="KW-1133">Transmembrane helix</keyword>
<evidence type="ECO:0000313" key="3">
    <source>
        <dbReference type="Proteomes" id="UP001221757"/>
    </source>
</evidence>
<keyword evidence="1" id="KW-0812">Transmembrane</keyword>